<proteinExistence type="predicted"/>
<dbReference type="AntiFam" id="ANF00115">
    <property type="entry name" value="Shadow ORF (opposite Oplah)"/>
</dbReference>
<name>A0A0S4QG56_9ACTN</name>
<feature type="compositionally biased region" description="Basic residues" evidence="1">
    <location>
        <begin position="182"/>
        <end position="193"/>
    </location>
</feature>
<feature type="region of interest" description="Disordered" evidence="1">
    <location>
        <begin position="181"/>
        <end position="241"/>
    </location>
</feature>
<dbReference type="Proteomes" id="UP000198802">
    <property type="component" value="Unassembled WGS sequence"/>
</dbReference>
<accession>A0A0S4QG56</accession>
<dbReference type="AlphaFoldDB" id="A0A0S4QG56"/>
<feature type="compositionally biased region" description="Basic and acidic residues" evidence="1">
    <location>
        <begin position="232"/>
        <end position="241"/>
    </location>
</feature>
<feature type="compositionally biased region" description="Low complexity" evidence="1">
    <location>
        <begin position="199"/>
        <end position="211"/>
    </location>
</feature>
<sequence length="241" mass="26562">MSRVCARPAGRRRLRAQVTAPKIRRPRVGADEIEHVRLPLTGSDETDRRDDQAFREDLGRVGGHGARAHPAHVRVVGAGGGIADDLVTEQQRGYQSHIRQMVAAGERVVEHPHVTGLRPTLGDHPHGLVHRAEMDGHVSGLRDHPPAGVEERRRAVPPLLDVGRVGTADQQRPHLLRDAAHRTRQHRQGHRIHAPSFPPRAAAEPSSPRKSTSVTQDQVTGSRPTKHPNKTIRTDQAKHLS</sequence>
<gene>
    <name evidence="2" type="ORF">Ga0074812_102165</name>
</gene>
<keyword evidence="3" id="KW-1185">Reference proteome</keyword>
<evidence type="ECO:0000313" key="2">
    <source>
        <dbReference type="EMBL" id="CUU54159.1"/>
    </source>
</evidence>
<dbReference type="EMBL" id="FAOZ01000002">
    <property type="protein sequence ID" value="CUU54159.1"/>
    <property type="molecule type" value="Genomic_DNA"/>
</dbReference>
<reference evidence="3" key="1">
    <citation type="submission" date="2015-11" db="EMBL/GenBank/DDBJ databases">
        <authorList>
            <person name="Varghese N."/>
        </authorList>
    </citation>
    <scope>NUCLEOTIDE SEQUENCE [LARGE SCALE GENOMIC DNA]</scope>
    <source>
        <strain evidence="3">DSM 45899</strain>
    </source>
</reference>
<evidence type="ECO:0000256" key="1">
    <source>
        <dbReference type="SAM" id="MobiDB-lite"/>
    </source>
</evidence>
<evidence type="ECO:0000313" key="3">
    <source>
        <dbReference type="Proteomes" id="UP000198802"/>
    </source>
</evidence>
<organism evidence="2 3">
    <name type="scientific">Parafrankia irregularis</name>
    <dbReference type="NCBI Taxonomy" id="795642"/>
    <lineage>
        <taxon>Bacteria</taxon>
        <taxon>Bacillati</taxon>
        <taxon>Actinomycetota</taxon>
        <taxon>Actinomycetes</taxon>
        <taxon>Frankiales</taxon>
        <taxon>Frankiaceae</taxon>
        <taxon>Parafrankia</taxon>
    </lineage>
</organism>
<protein>
    <submittedName>
        <fullName evidence="2">Uncharacterized protein</fullName>
    </submittedName>
</protein>
<feature type="compositionally biased region" description="Polar residues" evidence="1">
    <location>
        <begin position="212"/>
        <end position="223"/>
    </location>
</feature>